<sequence length="456" mass="49333">MSRQHRPNRQLAALLAEADWSAGDLARAVNTLGNAQGLALRYDRTAVAHWLTGTRPRPPVPDLMAAAFTERLSRLITPADLTPDARSLRTPTPLAPTALGEAATVRHLSVLCRQDTDPARRAFLAQTGYTLIALPLVAWNPPAPGRTSKQPALGQVHASDVQALQEMAGFFASLRQRYGGGHARTTLAEYIADDAAPLLTAPAPHRLRGEVLTGAAQLVYLLAEMSADDGLPGPAQRYFHLALSLARHAGNRRQYAITLRATAAQAGQLGHHTYSHQLADTALDAAGPHADGAVRSFLLTERALTHAQQGQRGHAIQDLTAAEHHHDRSTSPTGPFATYPEAGLHYQRAQVLAALGEHTETLTALRGSLRARPSQEHRPVAVTHAQLAEHLLHIGHIEAACPHAHRFLDHYPHLHSALADQALSRLTARLKPHRKYRYASAVLNRARTLASPRSAT</sequence>
<dbReference type="RefSeq" id="WP_381837369.1">
    <property type="nucleotide sequence ID" value="NZ_JBHTCF010000018.1"/>
</dbReference>
<protein>
    <recommendedName>
        <fullName evidence="3">Transcriptional regulator</fullName>
    </recommendedName>
</protein>
<dbReference type="Proteomes" id="UP001596523">
    <property type="component" value="Unassembled WGS sequence"/>
</dbReference>
<proteinExistence type="predicted"/>
<name>A0ABW2JT26_9ACTN</name>
<evidence type="ECO:0008006" key="3">
    <source>
        <dbReference type="Google" id="ProtNLM"/>
    </source>
</evidence>
<evidence type="ECO:0000313" key="2">
    <source>
        <dbReference type="Proteomes" id="UP001596523"/>
    </source>
</evidence>
<dbReference type="InterPro" id="IPR011990">
    <property type="entry name" value="TPR-like_helical_dom_sf"/>
</dbReference>
<comment type="caution">
    <text evidence="1">The sequence shown here is derived from an EMBL/GenBank/DDBJ whole genome shotgun (WGS) entry which is preliminary data.</text>
</comment>
<keyword evidence="2" id="KW-1185">Reference proteome</keyword>
<accession>A0ABW2JT26</accession>
<evidence type="ECO:0000313" key="1">
    <source>
        <dbReference type="EMBL" id="MFC7308927.1"/>
    </source>
</evidence>
<dbReference type="Gene3D" id="1.25.40.10">
    <property type="entry name" value="Tetratricopeptide repeat domain"/>
    <property type="match status" value="1"/>
</dbReference>
<gene>
    <name evidence="1" type="ORF">ACFQVC_32550</name>
</gene>
<reference evidence="2" key="1">
    <citation type="journal article" date="2019" name="Int. J. Syst. Evol. Microbiol.">
        <title>The Global Catalogue of Microorganisms (GCM) 10K type strain sequencing project: providing services to taxonomists for standard genome sequencing and annotation.</title>
        <authorList>
            <consortium name="The Broad Institute Genomics Platform"/>
            <consortium name="The Broad Institute Genome Sequencing Center for Infectious Disease"/>
            <person name="Wu L."/>
            <person name="Ma J."/>
        </authorList>
    </citation>
    <scope>NUCLEOTIDE SEQUENCE [LARGE SCALE GENOMIC DNA]</scope>
    <source>
        <strain evidence="2">SYNS20</strain>
    </source>
</reference>
<organism evidence="1 2">
    <name type="scientific">Streptomyces monticola</name>
    <dbReference type="NCBI Taxonomy" id="2666263"/>
    <lineage>
        <taxon>Bacteria</taxon>
        <taxon>Bacillati</taxon>
        <taxon>Actinomycetota</taxon>
        <taxon>Actinomycetes</taxon>
        <taxon>Kitasatosporales</taxon>
        <taxon>Streptomycetaceae</taxon>
        <taxon>Streptomyces</taxon>
    </lineage>
</organism>
<dbReference type="EMBL" id="JBHTCF010000018">
    <property type="protein sequence ID" value="MFC7308927.1"/>
    <property type="molecule type" value="Genomic_DNA"/>
</dbReference>
<dbReference type="SUPFAM" id="SSF48452">
    <property type="entry name" value="TPR-like"/>
    <property type="match status" value="1"/>
</dbReference>